<evidence type="ECO:0000313" key="1">
    <source>
        <dbReference type="EMBL" id="QHU11845.1"/>
    </source>
</evidence>
<dbReference type="EMBL" id="MN740791">
    <property type="protein sequence ID" value="QHU11845.1"/>
    <property type="molecule type" value="Genomic_DNA"/>
</dbReference>
<name>A0A6C0K1B9_9ZZZZ</name>
<sequence>MLFVLFKATILLSSPPVVEFLYPRYSEGTQGTIDIQTVFLPDTQQDRHTYTIDINLKRRYHTTTIPSSLSFFVDAPTGQSLSASSLIGTITSKSGEFRFVQKIRLDADTNLITFYA</sequence>
<protein>
    <submittedName>
        <fullName evidence="1">Uncharacterized protein</fullName>
    </submittedName>
</protein>
<dbReference type="AlphaFoldDB" id="A0A6C0K1B9"/>
<proteinExistence type="predicted"/>
<accession>A0A6C0K1B9</accession>
<organism evidence="1">
    <name type="scientific">viral metagenome</name>
    <dbReference type="NCBI Taxonomy" id="1070528"/>
    <lineage>
        <taxon>unclassified sequences</taxon>
        <taxon>metagenomes</taxon>
        <taxon>organismal metagenomes</taxon>
    </lineage>
</organism>
<reference evidence="1" key="1">
    <citation type="journal article" date="2020" name="Nature">
        <title>Giant virus diversity and host interactions through global metagenomics.</title>
        <authorList>
            <person name="Schulz F."/>
            <person name="Roux S."/>
            <person name="Paez-Espino D."/>
            <person name="Jungbluth S."/>
            <person name="Walsh D.A."/>
            <person name="Denef V.J."/>
            <person name="McMahon K.D."/>
            <person name="Konstantinidis K.T."/>
            <person name="Eloe-Fadrosh E.A."/>
            <person name="Kyrpides N.C."/>
            <person name="Woyke T."/>
        </authorList>
    </citation>
    <scope>NUCLEOTIDE SEQUENCE</scope>
    <source>
        <strain evidence="1">GVMAG-S-1101169-75</strain>
    </source>
</reference>